<evidence type="ECO:0000313" key="2">
    <source>
        <dbReference type="EMBL" id="KAK5577478.1"/>
    </source>
</evidence>
<dbReference type="InterPro" id="IPR053133">
    <property type="entry name" value="Sexual_fusion_gp"/>
</dbReference>
<dbReference type="PANTHER" id="PTHR31093:SF4">
    <property type="entry name" value="CELL SURFACE GLYCOPROTEIN-RELATED"/>
    <property type="match status" value="1"/>
</dbReference>
<comment type="caution">
    <text evidence="2">The sequence shown here is derived from an EMBL/GenBank/DDBJ whole genome shotgun (WGS) entry which is preliminary data.</text>
</comment>
<dbReference type="GO" id="GO:0045335">
    <property type="term" value="C:phagocytic vesicle"/>
    <property type="evidence" value="ECO:0007669"/>
    <property type="project" value="TreeGrafter"/>
</dbReference>
<gene>
    <name evidence="2" type="ORF">RB653_002419</name>
</gene>
<evidence type="ECO:0008006" key="4">
    <source>
        <dbReference type="Google" id="ProtNLM"/>
    </source>
</evidence>
<dbReference type="GO" id="GO:0006907">
    <property type="term" value="P:pinocytosis"/>
    <property type="evidence" value="ECO:0007669"/>
    <property type="project" value="TreeGrafter"/>
</dbReference>
<evidence type="ECO:0000313" key="3">
    <source>
        <dbReference type="Proteomes" id="UP001344447"/>
    </source>
</evidence>
<keyword evidence="1" id="KW-0732">Signal</keyword>
<protein>
    <recommendedName>
        <fullName evidence="4">IPT/TIG domain-containing protein</fullName>
    </recommendedName>
</protein>
<dbReference type="EMBL" id="JAVFKY010000004">
    <property type="protein sequence ID" value="KAK5577478.1"/>
    <property type="molecule type" value="Genomic_DNA"/>
</dbReference>
<sequence length="320" mass="35168">MIKLLISILIIYLINNLVESSCSDFENCPTFFIDSSNDNIVANTYGSVITVNGVDFGTDVIGETIIVENNINGGGASVKVLVPDSKLEIDIPAGQSNKNFTIIAYFLNYNYNHTFNYTYEKPIVSSFTFKESGDLSIIGKGFSYKIDNNITLNGQVYNASKAINGSITLTDSINPTKYLDQGGKFEIIINVAGQISEPVTFYLFEQLSLKTTPKLNITGGKSTLNGSFKTSSTNLLKLKINGIICEIESVNSNNLNFTYPSVTKIGKYPITISFGDDLISSEIEYINFKDDSDERPSNSNVLSLSFILISSLLFIQKLLI</sequence>
<dbReference type="Proteomes" id="UP001344447">
    <property type="component" value="Unassembled WGS sequence"/>
</dbReference>
<feature type="chain" id="PRO_5042934950" description="IPT/TIG domain-containing protein" evidence="1">
    <location>
        <begin position="21"/>
        <end position="320"/>
    </location>
</feature>
<keyword evidence="3" id="KW-1185">Reference proteome</keyword>
<reference evidence="2 3" key="1">
    <citation type="submission" date="2023-11" db="EMBL/GenBank/DDBJ databases">
        <title>Dfirmibasis_genome.</title>
        <authorList>
            <person name="Edelbroek B."/>
            <person name="Kjellin J."/>
            <person name="Jerlstrom-Hultqvist J."/>
            <person name="Soderbom F."/>
        </authorList>
    </citation>
    <scope>NUCLEOTIDE SEQUENCE [LARGE SCALE GENOMIC DNA]</scope>
    <source>
        <strain evidence="2 3">TNS-C-14</strain>
    </source>
</reference>
<proteinExistence type="predicted"/>
<feature type="signal peptide" evidence="1">
    <location>
        <begin position="1"/>
        <end position="20"/>
    </location>
</feature>
<accession>A0AAN7TXS1</accession>
<dbReference type="AlphaFoldDB" id="A0AAN7TXS1"/>
<name>A0AAN7TXS1_9MYCE</name>
<evidence type="ECO:0000256" key="1">
    <source>
        <dbReference type="SAM" id="SignalP"/>
    </source>
</evidence>
<dbReference type="GO" id="GO:0005886">
    <property type="term" value="C:plasma membrane"/>
    <property type="evidence" value="ECO:0007669"/>
    <property type="project" value="TreeGrafter"/>
</dbReference>
<organism evidence="2 3">
    <name type="scientific">Dictyostelium firmibasis</name>
    <dbReference type="NCBI Taxonomy" id="79012"/>
    <lineage>
        <taxon>Eukaryota</taxon>
        <taxon>Amoebozoa</taxon>
        <taxon>Evosea</taxon>
        <taxon>Eumycetozoa</taxon>
        <taxon>Dictyostelia</taxon>
        <taxon>Dictyosteliales</taxon>
        <taxon>Dictyosteliaceae</taxon>
        <taxon>Dictyostelium</taxon>
    </lineage>
</organism>
<dbReference type="PANTHER" id="PTHR31093">
    <property type="entry name" value="CELL SURFACE GLYCOPROTEIN GP138-RELATED-RELATED"/>
    <property type="match status" value="1"/>
</dbReference>